<dbReference type="Pfam" id="PF13614">
    <property type="entry name" value="AAA_31"/>
    <property type="match status" value="1"/>
</dbReference>
<dbReference type="RefSeq" id="WP_114176986.1">
    <property type="nucleotide sequence ID" value="NZ_CP024902.1"/>
</dbReference>
<dbReference type="PRINTS" id="PR00091">
    <property type="entry name" value="NITROGNASEII"/>
</dbReference>
<proteinExistence type="predicted"/>
<dbReference type="InterPro" id="IPR050678">
    <property type="entry name" value="DNA_Partitioning_ATPase"/>
</dbReference>
<feature type="domain" description="AAA" evidence="1">
    <location>
        <begin position="1"/>
        <end position="199"/>
    </location>
</feature>
<dbReference type="OrthoDB" id="9785810at2"/>
<evidence type="ECO:0000259" key="1">
    <source>
        <dbReference type="Pfam" id="PF13614"/>
    </source>
</evidence>
<dbReference type="SUPFAM" id="SSF52540">
    <property type="entry name" value="P-loop containing nucleoside triphosphate hydrolases"/>
    <property type="match status" value="1"/>
</dbReference>
<evidence type="ECO:0000313" key="2">
    <source>
        <dbReference type="EMBL" id="AXF20573.1"/>
    </source>
</evidence>
<name>A0A2Z5MTE5_BURPY</name>
<dbReference type="InterPro" id="IPR025669">
    <property type="entry name" value="AAA_dom"/>
</dbReference>
<dbReference type="PANTHER" id="PTHR13696">
    <property type="entry name" value="P-LOOP CONTAINING NUCLEOSIDE TRIPHOSPHATE HYDROLASE"/>
    <property type="match status" value="1"/>
</dbReference>
<dbReference type="InterPro" id="IPR027417">
    <property type="entry name" value="P-loop_NTPase"/>
</dbReference>
<gene>
    <name evidence="2" type="ORF">CUJ89_08805</name>
</gene>
<dbReference type="Proteomes" id="UP000253104">
    <property type="component" value="Chromosome mHSR5_A"/>
</dbReference>
<sequence length="341" mass="37629">MKKIAIFNHKGGVSKSTTTFNLGWALAETGKRVLLVDCDPQCNLTGMVLALKGLDDLGDFYEAHPNSNLYAAARRAFEGSPEKIEAAEIVATSQSNLFLLPGHIDTGLFEPDLAMAHKLLGAMSILQNLPGALGYLLDETAKKNKIDYVFLDMSPSVGALNQNLLVSCDYFIVPVAPDYFSYLAIDSLSKTLPRWASNANELRARSGALTYKLPASSPKFLGIVSQRFNVRSGKVTNPYQKWIDKIVDRCQELLIPSLQEAGMLLPENDYDKALGEGWEIAQVPDFHGLLGKSQEHSKAVFALTDEELDMSGKVEKTYIASRNKFKEIFKTFSEKVIELAK</sequence>
<dbReference type="AlphaFoldDB" id="A0A2Z5MTE5"/>
<organism evidence="2 3">
    <name type="scientific">Burkholderia pyrrocinia</name>
    <name type="common">Pseudomonas pyrrocinia</name>
    <dbReference type="NCBI Taxonomy" id="60550"/>
    <lineage>
        <taxon>Bacteria</taxon>
        <taxon>Pseudomonadati</taxon>
        <taxon>Pseudomonadota</taxon>
        <taxon>Betaproteobacteria</taxon>
        <taxon>Burkholderiales</taxon>
        <taxon>Burkholderiaceae</taxon>
        <taxon>Burkholderia</taxon>
        <taxon>Burkholderia cepacia complex</taxon>
    </lineage>
</organism>
<dbReference type="CDD" id="cd02042">
    <property type="entry name" value="ParAB_family"/>
    <property type="match status" value="1"/>
</dbReference>
<evidence type="ECO:0000313" key="3">
    <source>
        <dbReference type="Proteomes" id="UP000253104"/>
    </source>
</evidence>
<accession>A0A2Z5MTE5</accession>
<protein>
    <recommendedName>
        <fullName evidence="1">AAA domain-containing protein</fullName>
    </recommendedName>
</protein>
<dbReference type="Gene3D" id="3.40.50.300">
    <property type="entry name" value="P-loop containing nucleotide triphosphate hydrolases"/>
    <property type="match status" value="1"/>
</dbReference>
<dbReference type="PANTHER" id="PTHR13696:SF52">
    <property type="entry name" value="PARA FAMILY PROTEIN CT_582"/>
    <property type="match status" value="1"/>
</dbReference>
<reference evidence="2 3" key="1">
    <citation type="journal article" date="2018" name="ISME J.">
        <title>Involvement of Burkholderiaceae and sulfurous volatiles in disease-suppressive soils.</title>
        <authorList>
            <person name="Carrion V.J."/>
            <person name="Cordovez V."/>
            <person name="Tyc O."/>
            <person name="Etalo D.W."/>
            <person name="de Bruijn I."/>
            <person name="de Jager V.C."/>
            <person name="Medema M.H."/>
            <person name="Eberl L."/>
            <person name="Raaijmakers J.M."/>
        </authorList>
    </citation>
    <scope>NUCLEOTIDE SEQUENCE [LARGE SCALE GENOMIC DNA]</scope>
    <source>
        <strain evidence="3">mHSR5</strain>
    </source>
</reference>
<dbReference type="EMBL" id="CP024902">
    <property type="protein sequence ID" value="AXF20573.1"/>
    <property type="molecule type" value="Genomic_DNA"/>
</dbReference>